<gene>
    <name evidence="9" type="primary">dcm</name>
    <name evidence="9" type="ORF">OUO13_12855</name>
</gene>
<dbReference type="PROSITE" id="PS00094">
    <property type="entry name" value="C5_MTASE_1"/>
    <property type="match status" value="1"/>
</dbReference>
<comment type="similarity">
    <text evidence="6 7">Belongs to the class I-like SAM-binding methyltransferase superfamily. C5-methyltransferase family.</text>
</comment>
<dbReference type="RefSeq" id="WP_283174282.1">
    <property type="nucleotide sequence ID" value="NZ_JAPNOA010000029.1"/>
</dbReference>
<dbReference type="InterPro" id="IPR031303">
    <property type="entry name" value="C5_meth_CS"/>
</dbReference>
<evidence type="ECO:0000256" key="1">
    <source>
        <dbReference type="ARBA" id="ARBA00022603"/>
    </source>
</evidence>
<dbReference type="InterPro" id="IPR029063">
    <property type="entry name" value="SAM-dependent_MTases_sf"/>
</dbReference>
<dbReference type="NCBIfam" id="TIGR00675">
    <property type="entry name" value="dcm"/>
    <property type="match status" value="1"/>
</dbReference>
<dbReference type="InterPro" id="IPR050390">
    <property type="entry name" value="C5-Methyltransferase"/>
</dbReference>
<dbReference type="GO" id="GO:0044027">
    <property type="term" value="P:negative regulation of gene expression via chromosomal CpG island methylation"/>
    <property type="evidence" value="ECO:0007669"/>
    <property type="project" value="TreeGrafter"/>
</dbReference>
<proteinExistence type="inferred from homology"/>
<dbReference type="PANTHER" id="PTHR10629">
    <property type="entry name" value="CYTOSINE-SPECIFIC METHYLTRANSFERASE"/>
    <property type="match status" value="1"/>
</dbReference>
<dbReference type="AlphaFoldDB" id="A0A9X3IT98"/>
<dbReference type="Gene3D" id="3.90.120.10">
    <property type="entry name" value="DNA Methylase, subunit A, domain 2"/>
    <property type="match status" value="1"/>
</dbReference>
<dbReference type="InterPro" id="IPR018117">
    <property type="entry name" value="C5_DNA_meth_AS"/>
</dbReference>
<name>A0A9X3IT98_9GAMM</name>
<dbReference type="Gene3D" id="3.40.50.150">
    <property type="entry name" value="Vaccinia Virus protein VP39"/>
    <property type="match status" value="1"/>
</dbReference>
<dbReference type="GO" id="GO:0003886">
    <property type="term" value="F:DNA (cytosine-5-)-methyltransferase activity"/>
    <property type="evidence" value="ECO:0007669"/>
    <property type="project" value="UniProtKB-EC"/>
</dbReference>
<keyword evidence="3 6" id="KW-0949">S-adenosyl-L-methionine</keyword>
<keyword evidence="10" id="KW-1185">Reference proteome</keyword>
<dbReference type="Pfam" id="PF00145">
    <property type="entry name" value="DNA_methylase"/>
    <property type="match status" value="1"/>
</dbReference>
<dbReference type="GO" id="GO:0032259">
    <property type="term" value="P:methylation"/>
    <property type="evidence" value="ECO:0007669"/>
    <property type="project" value="UniProtKB-KW"/>
</dbReference>
<evidence type="ECO:0000313" key="9">
    <source>
        <dbReference type="EMBL" id="MCY0966080.1"/>
    </source>
</evidence>
<dbReference type="GO" id="GO:0009307">
    <property type="term" value="P:DNA restriction-modification system"/>
    <property type="evidence" value="ECO:0007669"/>
    <property type="project" value="UniProtKB-KW"/>
</dbReference>
<evidence type="ECO:0000256" key="7">
    <source>
        <dbReference type="RuleBase" id="RU000416"/>
    </source>
</evidence>
<dbReference type="SUPFAM" id="SSF53335">
    <property type="entry name" value="S-adenosyl-L-methionine-dependent methyltransferases"/>
    <property type="match status" value="1"/>
</dbReference>
<keyword evidence="2 6" id="KW-0808">Transferase</keyword>
<dbReference type="GO" id="GO:0003677">
    <property type="term" value="F:DNA binding"/>
    <property type="evidence" value="ECO:0007669"/>
    <property type="project" value="TreeGrafter"/>
</dbReference>
<comment type="caution">
    <text evidence="9">The sequence shown here is derived from an EMBL/GenBank/DDBJ whole genome shotgun (WGS) entry which is preliminary data.</text>
</comment>
<reference evidence="9" key="1">
    <citation type="submission" date="2022-11" db="EMBL/GenBank/DDBJ databases">
        <title>Parathalassolutuus dongxingensis gen. nov., sp. nov., a novel member of family Oceanospirillaceae isolated from a coastal shrimp pond in Guangxi, China.</title>
        <authorList>
            <person name="Chen H."/>
        </authorList>
    </citation>
    <scope>NUCLEOTIDE SEQUENCE</scope>
    <source>
        <strain evidence="9">G-43</strain>
    </source>
</reference>
<dbReference type="EC" id="2.1.1.37" evidence="8"/>
<evidence type="ECO:0000256" key="8">
    <source>
        <dbReference type="RuleBase" id="RU000417"/>
    </source>
</evidence>
<protein>
    <recommendedName>
        <fullName evidence="8">Cytosine-specific methyltransferase</fullName>
        <ecNumber evidence="8">2.1.1.37</ecNumber>
    </recommendedName>
</protein>
<comment type="catalytic activity">
    <reaction evidence="5 8">
        <text>a 2'-deoxycytidine in DNA + S-adenosyl-L-methionine = a 5-methyl-2'-deoxycytidine in DNA + S-adenosyl-L-homocysteine + H(+)</text>
        <dbReference type="Rhea" id="RHEA:13681"/>
        <dbReference type="Rhea" id="RHEA-COMP:11369"/>
        <dbReference type="Rhea" id="RHEA-COMP:11370"/>
        <dbReference type="ChEBI" id="CHEBI:15378"/>
        <dbReference type="ChEBI" id="CHEBI:57856"/>
        <dbReference type="ChEBI" id="CHEBI:59789"/>
        <dbReference type="ChEBI" id="CHEBI:85452"/>
        <dbReference type="ChEBI" id="CHEBI:85454"/>
        <dbReference type="EC" id="2.1.1.37"/>
    </reaction>
</comment>
<evidence type="ECO:0000256" key="5">
    <source>
        <dbReference type="ARBA" id="ARBA00047422"/>
    </source>
</evidence>
<dbReference type="InterPro" id="IPR001525">
    <property type="entry name" value="C5_MeTfrase"/>
</dbReference>
<evidence type="ECO:0000313" key="10">
    <source>
        <dbReference type="Proteomes" id="UP001150830"/>
    </source>
</evidence>
<evidence type="ECO:0000256" key="2">
    <source>
        <dbReference type="ARBA" id="ARBA00022679"/>
    </source>
</evidence>
<dbReference type="Proteomes" id="UP001150830">
    <property type="component" value="Unassembled WGS sequence"/>
</dbReference>
<sequence length="342" mass="37408">MRTIEMCAGAGGQALGLHNAGFIHSVLVELDHHACETLRLNNHQLQLGWGEILETDLKQFAEQEAGRYFGQIELVAGGVPCPPFSKAGQQLGPDDERDLFPTALKIVAAVRPYAVMLENVSGLLDQKFDAYRHQLEAELLRLGYESRWKLLQAADFGVPQLRPRVILVAMPARLMKHFQWPEPTVSTPVSVGEALFDLMAARGWPGADAWKDKACSIAPTLVGGSKKHGGPDLGPTRAKRQWQALGVNGHRVGDPDELPSPDFVGVLGRDGSIRPGFEHMPLLNVRMAARIQGFPDHWQFFGSKTHAYRQVGNAFPPPVAEAVGKQIMKALKTGLRKGSKVA</sequence>
<evidence type="ECO:0000256" key="3">
    <source>
        <dbReference type="ARBA" id="ARBA00022691"/>
    </source>
</evidence>
<dbReference type="EMBL" id="JAPNOA010000029">
    <property type="protein sequence ID" value="MCY0966080.1"/>
    <property type="molecule type" value="Genomic_DNA"/>
</dbReference>
<dbReference type="PROSITE" id="PS51679">
    <property type="entry name" value="SAM_MT_C5"/>
    <property type="match status" value="1"/>
</dbReference>
<accession>A0A9X3IT98</accession>
<dbReference type="PROSITE" id="PS00095">
    <property type="entry name" value="C5_MTASE_2"/>
    <property type="match status" value="1"/>
</dbReference>
<keyword evidence="1 6" id="KW-0489">Methyltransferase</keyword>
<feature type="active site" evidence="6">
    <location>
        <position position="81"/>
    </location>
</feature>
<dbReference type="PANTHER" id="PTHR10629:SF52">
    <property type="entry name" value="DNA (CYTOSINE-5)-METHYLTRANSFERASE 1"/>
    <property type="match status" value="1"/>
</dbReference>
<dbReference type="PRINTS" id="PR00105">
    <property type="entry name" value="C5METTRFRASE"/>
</dbReference>
<evidence type="ECO:0000256" key="6">
    <source>
        <dbReference type="PROSITE-ProRule" id="PRU01016"/>
    </source>
</evidence>
<evidence type="ECO:0000256" key="4">
    <source>
        <dbReference type="ARBA" id="ARBA00022747"/>
    </source>
</evidence>
<organism evidence="9 10">
    <name type="scientific">Parathalassolituus penaei</name>
    <dbReference type="NCBI Taxonomy" id="2997323"/>
    <lineage>
        <taxon>Bacteria</taxon>
        <taxon>Pseudomonadati</taxon>
        <taxon>Pseudomonadota</taxon>
        <taxon>Gammaproteobacteria</taxon>
        <taxon>Oceanospirillales</taxon>
        <taxon>Oceanospirillaceae</taxon>
        <taxon>Parathalassolituus</taxon>
    </lineage>
</organism>
<keyword evidence="4" id="KW-0680">Restriction system</keyword>